<evidence type="ECO:0000256" key="7">
    <source>
        <dbReference type="SAM" id="Phobius"/>
    </source>
</evidence>
<evidence type="ECO:0000313" key="10">
    <source>
        <dbReference type="Proteomes" id="UP000233343"/>
    </source>
</evidence>
<dbReference type="InterPro" id="IPR017850">
    <property type="entry name" value="Alkaline_phosphatase_core_sf"/>
</dbReference>
<organism evidence="9 10">
    <name type="scientific">Cytobacillus horneckiae</name>
    <dbReference type="NCBI Taxonomy" id="549687"/>
    <lineage>
        <taxon>Bacteria</taxon>
        <taxon>Bacillati</taxon>
        <taxon>Bacillota</taxon>
        <taxon>Bacilli</taxon>
        <taxon>Bacillales</taxon>
        <taxon>Bacillaceae</taxon>
        <taxon>Cytobacillus</taxon>
    </lineage>
</organism>
<evidence type="ECO:0000256" key="5">
    <source>
        <dbReference type="ARBA" id="ARBA00022989"/>
    </source>
</evidence>
<feature type="transmembrane region" description="Helical" evidence="7">
    <location>
        <begin position="120"/>
        <end position="140"/>
    </location>
</feature>
<accession>A0A2N0ZBH4</accession>
<comment type="subcellular location">
    <subcellularLocation>
        <location evidence="1">Cell membrane</location>
        <topology evidence="1">Multi-pass membrane protein</topology>
    </subcellularLocation>
</comment>
<feature type="domain" description="Sulfatase N-terminal" evidence="8">
    <location>
        <begin position="229"/>
        <end position="513"/>
    </location>
</feature>
<dbReference type="InterPro" id="IPR000917">
    <property type="entry name" value="Sulfatase_N"/>
</dbReference>
<keyword evidence="6 7" id="KW-0472">Membrane</keyword>
<feature type="transmembrane region" description="Helical" evidence="7">
    <location>
        <begin position="152"/>
        <end position="171"/>
    </location>
</feature>
<evidence type="ECO:0000256" key="4">
    <source>
        <dbReference type="ARBA" id="ARBA00022692"/>
    </source>
</evidence>
<comment type="pathway">
    <text evidence="2">Cell wall biogenesis; lipoteichoic acid biosynthesis.</text>
</comment>
<evidence type="ECO:0000256" key="1">
    <source>
        <dbReference type="ARBA" id="ARBA00004651"/>
    </source>
</evidence>
<feature type="transmembrane region" description="Helical" evidence="7">
    <location>
        <begin position="47"/>
        <end position="63"/>
    </location>
</feature>
<protein>
    <recommendedName>
        <fullName evidence="8">Sulfatase N-terminal domain-containing protein</fullName>
    </recommendedName>
</protein>
<keyword evidence="3" id="KW-1003">Cell membrane</keyword>
<keyword evidence="4 7" id="KW-0812">Transmembrane</keyword>
<gene>
    <name evidence="9" type="ORF">CWS20_21435</name>
</gene>
<dbReference type="PANTHER" id="PTHR47371:SF3">
    <property type="entry name" value="PHOSPHOGLYCEROL TRANSFERASE I"/>
    <property type="match status" value="1"/>
</dbReference>
<dbReference type="InterPro" id="IPR050448">
    <property type="entry name" value="OpgB/LTA_synthase_biosynth"/>
</dbReference>
<evidence type="ECO:0000256" key="6">
    <source>
        <dbReference type="ARBA" id="ARBA00023136"/>
    </source>
</evidence>
<dbReference type="PANTHER" id="PTHR47371">
    <property type="entry name" value="LIPOTEICHOIC ACID SYNTHASE"/>
    <property type="match status" value="1"/>
</dbReference>
<keyword evidence="10" id="KW-1185">Reference proteome</keyword>
<dbReference type="Proteomes" id="UP000233343">
    <property type="component" value="Unassembled WGS sequence"/>
</dbReference>
<dbReference type="Pfam" id="PF00884">
    <property type="entry name" value="Sulfatase"/>
    <property type="match status" value="1"/>
</dbReference>
<dbReference type="Gene3D" id="3.40.720.10">
    <property type="entry name" value="Alkaline Phosphatase, subunit A"/>
    <property type="match status" value="1"/>
</dbReference>
<name>A0A2N0ZBH4_9BACI</name>
<evidence type="ECO:0000256" key="3">
    <source>
        <dbReference type="ARBA" id="ARBA00022475"/>
    </source>
</evidence>
<dbReference type="CDD" id="cd16015">
    <property type="entry name" value="LTA_synthase"/>
    <property type="match status" value="1"/>
</dbReference>
<sequence>MVTRDFKQPLVWVIGYAIFAVILIESIHRGSLLAMMDWVFESPAQALYLLCLFIFGFGTLFVFKRRGFFIIASLFIFLFSLLAFSSYTKERLRGDPLLPIDLLMVGEARNMLQFFSDLSWWIWLICAMIVALFVGLFIAVIKKTGKEERSKWHFILPALSLAVFCALLSIGTSHPVSEKENYNRNGVLAGFFSNISVLKVEPPEHYSEDSFDALLDEWQTFRPESDRKPHIIMVMSEAFWDPAVLDKVKFNQDPLPNYRKLSENFSSGTLHVPVYGGSTANTEFEVLVGMSHLFLPPGAIAYKSYVKKPLPALPYLLKSHGYETTAYHTYHNWFYERNKAYRWLGFDHFVSLEFFPNPVQDMMYYRDNEITDEILKKINGSEQPQFIYAITMQNHGPYRNDAKKFYATMDAEGNLKADSKHILEFYADNLVEIDKELQRLVMKLQEMGEDAIVVFFGDHLPLLGDDYAVYKEAGYFSGDKTFDEYMKMYSTPLLVWDAKESARENLQMSSSFLGAYLLEKAGLSGYYLTDFMNELRNSGKALLLRDDYKENSDLTEDERKTLELLQYDLLSGNRQGMKLAGVRLPQNNNYRLGLADPRIDTVERSEYKGREALLLKGGYFTVGSQIYLNGEAVEYSFINEREMLAFVSDPAEVKTVQIKIFDSENRKLAESKVAVVEGKL</sequence>
<feature type="transmembrane region" description="Helical" evidence="7">
    <location>
        <begin position="68"/>
        <end position="87"/>
    </location>
</feature>
<reference evidence="9 10" key="1">
    <citation type="journal article" date="2010" name="Int. J. Syst. Evol. Microbiol.">
        <title>Bacillus horneckiae sp. nov., isolated from a spacecraft-assembly clean room.</title>
        <authorList>
            <person name="Vaishampayan P."/>
            <person name="Probst A."/>
            <person name="Krishnamurthi S."/>
            <person name="Ghosh S."/>
            <person name="Osman S."/>
            <person name="McDowall A."/>
            <person name="Ruckmani A."/>
            <person name="Mayilraj S."/>
            <person name="Venkateswaran K."/>
        </authorList>
    </citation>
    <scope>NUCLEOTIDE SEQUENCE [LARGE SCALE GENOMIC DNA]</scope>
    <source>
        <strain evidence="10">1PO1SC</strain>
    </source>
</reference>
<keyword evidence="5 7" id="KW-1133">Transmembrane helix</keyword>
<comment type="caution">
    <text evidence="9">The sequence shown here is derived from an EMBL/GenBank/DDBJ whole genome shotgun (WGS) entry which is preliminary data.</text>
</comment>
<proteinExistence type="predicted"/>
<evidence type="ECO:0000256" key="2">
    <source>
        <dbReference type="ARBA" id="ARBA00004936"/>
    </source>
</evidence>
<dbReference type="RefSeq" id="WP_066189738.1">
    <property type="nucleotide sequence ID" value="NZ_JARMMB010000003.1"/>
</dbReference>
<feature type="transmembrane region" description="Helical" evidence="7">
    <location>
        <begin position="9"/>
        <end position="27"/>
    </location>
</feature>
<dbReference type="GO" id="GO:0005886">
    <property type="term" value="C:plasma membrane"/>
    <property type="evidence" value="ECO:0007669"/>
    <property type="project" value="UniProtKB-SubCell"/>
</dbReference>
<dbReference type="AlphaFoldDB" id="A0A2N0ZBH4"/>
<dbReference type="SUPFAM" id="SSF53649">
    <property type="entry name" value="Alkaline phosphatase-like"/>
    <property type="match status" value="1"/>
</dbReference>
<evidence type="ECO:0000313" key="9">
    <source>
        <dbReference type="EMBL" id="PKG26872.1"/>
    </source>
</evidence>
<dbReference type="EMBL" id="PISD01000054">
    <property type="protein sequence ID" value="PKG26872.1"/>
    <property type="molecule type" value="Genomic_DNA"/>
</dbReference>
<evidence type="ECO:0000259" key="8">
    <source>
        <dbReference type="Pfam" id="PF00884"/>
    </source>
</evidence>